<accession>A0A7D5LCX2</accession>
<dbReference type="InterPro" id="IPR050884">
    <property type="entry name" value="CNP_phosphodiesterase-III"/>
</dbReference>
<evidence type="ECO:0000256" key="3">
    <source>
        <dbReference type="ARBA" id="ARBA00023004"/>
    </source>
</evidence>
<keyword evidence="3" id="KW-0408">Iron</keyword>
<gene>
    <name evidence="7" type="ORF">HUG12_18610</name>
</gene>
<dbReference type="RefSeq" id="WP_179270215.1">
    <property type="nucleotide sequence ID" value="NZ_CP058579.1"/>
</dbReference>
<keyword evidence="1" id="KW-0479">Metal-binding</keyword>
<evidence type="ECO:0000313" key="8">
    <source>
        <dbReference type="Proteomes" id="UP000509626"/>
    </source>
</evidence>
<dbReference type="AlphaFoldDB" id="A0A7D5LCX2"/>
<reference evidence="7 8" key="1">
    <citation type="submission" date="2020-06" db="EMBL/GenBank/DDBJ databases">
        <title>NJ-3-1, isolated from saline soil.</title>
        <authorList>
            <person name="Cui H.L."/>
            <person name="Shi X."/>
        </authorList>
    </citation>
    <scope>NUCLEOTIDE SEQUENCE [LARGE SCALE GENOMIC DNA]</scope>
    <source>
        <strain evidence="7 8">NJ-3-1</strain>
    </source>
</reference>
<dbReference type="InterPro" id="IPR029052">
    <property type="entry name" value="Metallo-depent_PP-like"/>
</dbReference>
<dbReference type="Gene3D" id="3.60.21.10">
    <property type="match status" value="1"/>
</dbReference>
<feature type="compositionally biased region" description="Basic and acidic residues" evidence="5">
    <location>
        <begin position="316"/>
        <end position="338"/>
    </location>
</feature>
<dbReference type="Proteomes" id="UP000509626">
    <property type="component" value="Chromosome"/>
</dbReference>
<keyword evidence="2" id="KW-0378">Hydrolase</keyword>
<sequence length="348" mass="37731">MHVQELADRRLFSSERSAHDLAYETLTGDERCVARFDRPRSAVPRRLAVVSDPHVAGDERGTWKLFHRTRERFRATLADVEALGVDALVVPGDLTKDGEAENLDWTEAALDDVDVPVLAVPGNHDVKGFPVSAFEERFTEDGFPVRLRLDGLDVVGLNSAMCPDEGDDPELDVVSEDQLEWLEATLPDATDPIVVTHHNLPGLEAHVGGDGWAPHPPVGNADALAEVLSAHDVPLHLSGHVHLLSLTRPRGVRGLIAPSLASFPQSYLLLDVDATGTTVRCRTAATRADVEESYEEGLAHSPRSTVISELNAEQLRRLPLVDERTDPTPEIDPIRTDGPDAGPDGGAS</sequence>
<dbReference type="GO" id="GO:0016787">
    <property type="term" value="F:hydrolase activity"/>
    <property type="evidence" value="ECO:0007669"/>
    <property type="project" value="UniProtKB-KW"/>
</dbReference>
<dbReference type="OrthoDB" id="7513at2157"/>
<proteinExistence type="inferred from homology"/>
<protein>
    <submittedName>
        <fullName evidence="7">Metallophosphoesterase</fullName>
    </submittedName>
</protein>
<dbReference type="GeneID" id="56039515"/>
<evidence type="ECO:0000259" key="6">
    <source>
        <dbReference type="Pfam" id="PF00149"/>
    </source>
</evidence>
<dbReference type="PANTHER" id="PTHR42988:SF2">
    <property type="entry name" value="CYCLIC NUCLEOTIDE PHOSPHODIESTERASE CBUA0032-RELATED"/>
    <property type="match status" value="1"/>
</dbReference>
<dbReference type="InterPro" id="IPR004843">
    <property type="entry name" value="Calcineurin-like_PHP"/>
</dbReference>
<evidence type="ECO:0000256" key="5">
    <source>
        <dbReference type="SAM" id="MobiDB-lite"/>
    </source>
</evidence>
<name>A0A7D5LCX2_9EURY</name>
<evidence type="ECO:0000256" key="2">
    <source>
        <dbReference type="ARBA" id="ARBA00022801"/>
    </source>
</evidence>
<evidence type="ECO:0000313" key="7">
    <source>
        <dbReference type="EMBL" id="QLG63631.1"/>
    </source>
</evidence>
<feature type="domain" description="Calcineurin-like phosphoesterase" evidence="6">
    <location>
        <begin position="46"/>
        <end position="242"/>
    </location>
</feature>
<dbReference type="SUPFAM" id="SSF56300">
    <property type="entry name" value="Metallo-dependent phosphatases"/>
    <property type="match status" value="1"/>
</dbReference>
<organism evidence="7 8">
    <name type="scientific">Halorarum salinum</name>
    <dbReference type="NCBI Taxonomy" id="2743089"/>
    <lineage>
        <taxon>Archaea</taxon>
        <taxon>Methanobacteriati</taxon>
        <taxon>Methanobacteriota</taxon>
        <taxon>Stenosarchaea group</taxon>
        <taxon>Halobacteria</taxon>
        <taxon>Halobacteriales</taxon>
        <taxon>Haloferacaceae</taxon>
        <taxon>Halorarum</taxon>
    </lineage>
</organism>
<evidence type="ECO:0000256" key="4">
    <source>
        <dbReference type="ARBA" id="ARBA00025742"/>
    </source>
</evidence>
<keyword evidence="8" id="KW-1185">Reference proteome</keyword>
<dbReference type="GO" id="GO:0046872">
    <property type="term" value="F:metal ion binding"/>
    <property type="evidence" value="ECO:0007669"/>
    <property type="project" value="UniProtKB-KW"/>
</dbReference>
<evidence type="ECO:0000256" key="1">
    <source>
        <dbReference type="ARBA" id="ARBA00022723"/>
    </source>
</evidence>
<dbReference type="Pfam" id="PF00149">
    <property type="entry name" value="Metallophos"/>
    <property type="match status" value="1"/>
</dbReference>
<dbReference type="PANTHER" id="PTHR42988">
    <property type="entry name" value="PHOSPHOHYDROLASE"/>
    <property type="match status" value="1"/>
</dbReference>
<feature type="region of interest" description="Disordered" evidence="5">
    <location>
        <begin position="316"/>
        <end position="348"/>
    </location>
</feature>
<comment type="similarity">
    <text evidence="4">Belongs to the cyclic nucleotide phosphodiesterase class-III family.</text>
</comment>
<dbReference type="KEGG" id="halu:HUG12_18610"/>
<dbReference type="EMBL" id="CP058579">
    <property type="protein sequence ID" value="QLG63631.1"/>
    <property type="molecule type" value="Genomic_DNA"/>
</dbReference>